<organism evidence="2 3">
    <name type="scientific">Marine Group III euryarchaeote CG-Bathy1</name>
    <dbReference type="NCBI Taxonomy" id="1889001"/>
    <lineage>
        <taxon>Archaea</taxon>
        <taxon>Methanobacteriati</taxon>
        <taxon>Thermoplasmatota</taxon>
        <taxon>Thermoplasmata</taxon>
        <taxon>Candidatus Thermoprofundales</taxon>
    </lineage>
</organism>
<sequence length="562" mass="63739">MDITDKFLPNEKFLKKYDDITIDGKSGFSVVVTNLRIFMANKYEMWDIQTDKIDYLGRAFIPRFAWWWQVIFIPMAMIMVGNPALFALFMFLSVARQYIRIEALIIGIYSKEWKISKDKETLDLMSDNIRSNSIVGLMRSDGKQILDADNISGEEITSLEVTLVGENESRALKLAWMFAIVSFLFYYLGSFRIGTGFWTFLFAATAFGFFVLHRDKRKTNEFRNVKAKPGWTLQAWCFILDFMNIRFIEANWSFKIFDTKIEARRLGYQLCSASLFIGLLFTHTQASMIPLLQSICVGVPLYCAGRVLAGIPRNEWRMVVRTAGAAFVALIIVWPCLALIPLYETASVKIPKSYIQGDSGNGWKNVMNEHEVVGLGLASSSFVLYADDGMDEEENQDGFPALLFIIAIKVPINLEERDMLDVLDKQFKDMAIEQEINLDSEIDKGSRITKQGYSTQYSIYNGTAKTDEIGLGGYNRSVTEGSESRYIGEVWKAPEYDLIVVAMGIAIISEEEINDQTGIGTIDDLIDDAKDLIPNNPNDTTDTKNWLELLELIPEAVCYDTT</sequence>
<name>A0A1J5T5L6_9ARCH</name>
<dbReference type="AlphaFoldDB" id="A0A1J5T5L6"/>
<evidence type="ECO:0000256" key="1">
    <source>
        <dbReference type="SAM" id="Phobius"/>
    </source>
</evidence>
<keyword evidence="1" id="KW-0472">Membrane</keyword>
<evidence type="ECO:0000313" key="3">
    <source>
        <dbReference type="Proteomes" id="UP000183815"/>
    </source>
</evidence>
<proteinExistence type="predicted"/>
<keyword evidence="1" id="KW-0812">Transmembrane</keyword>
<comment type="caution">
    <text evidence="2">The sequence shown here is derived from an EMBL/GenBank/DDBJ whole genome shotgun (WGS) entry which is preliminary data.</text>
</comment>
<dbReference type="EMBL" id="MIYU01000014">
    <property type="protein sequence ID" value="OIR16151.1"/>
    <property type="molecule type" value="Genomic_DNA"/>
</dbReference>
<protein>
    <submittedName>
        <fullName evidence="2">Uncharacterized protein</fullName>
    </submittedName>
</protein>
<dbReference type="Proteomes" id="UP000183815">
    <property type="component" value="Unassembled WGS sequence"/>
</dbReference>
<keyword evidence="1" id="KW-1133">Transmembrane helix</keyword>
<feature type="transmembrane region" description="Helical" evidence="1">
    <location>
        <begin position="171"/>
        <end position="189"/>
    </location>
</feature>
<gene>
    <name evidence="2" type="ORF">BEU04_04960</name>
</gene>
<feature type="transmembrane region" description="Helical" evidence="1">
    <location>
        <begin position="323"/>
        <end position="343"/>
    </location>
</feature>
<feature type="transmembrane region" description="Helical" evidence="1">
    <location>
        <begin position="266"/>
        <end position="285"/>
    </location>
</feature>
<evidence type="ECO:0000313" key="2">
    <source>
        <dbReference type="EMBL" id="OIR16151.1"/>
    </source>
</evidence>
<feature type="transmembrane region" description="Helical" evidence="1">
    <location>
        <begin position="195"/>
        <end position="213"/>
    </location>
</feature>
<reference evidence="2 3" key="1">
    <citation type="submission" date="2016-08" db="EMBL/GenBank/DDBJ databases">
        <title>New Insights into Marine Group III Euryarchaeota, from dark to light.</title>
        <authorList>
            <person name="Haro-Moreno J.M."/>
            <person name="Rodriguez-Valera F."/>
            <person name="Lopez-Garcia P."/>
            <person name="Moreira D."/>
            <person name="Martin-Cuadrado A.B."/>
        </authorList>
    </citation>
    <scope>NUCLEOTIDE SEQUENCE [LARGE SCALE GENOMIC DNA]</scope>
    <source>
        <strain evidence="2">CG-Bathy1</strain>
    </source>
</reference>
<accession>A0A1J5T5L6</accession>
<feature type="transmembrane region" description="Helical" evidence="1">
    <location>
        <begin position="291"/>
        <end position="311"/>
    </location>
</feature>
<feature type="transmembrane region" description="Helical" evidence="1">
    <location>
        <begin position="66"/>
        <end position="92"/>
    </location>
</feature>